<dbReference type="PANTHER" id="PTHR10169:SF38">
    <property type="entry name" value="DNA TOPOISOMERASE 2"/>
    <property type="match status" value="1"/>
</dbReference>
<keyword evidence="11" id="KW-0238">DNA-binding</keyword>
<dbReference type="Pfam" id="PF00204">
    <property type="entry name" value="DNA_gyraseB"/>
    <property type="match status" value="1"/>
</dbReference>
<evidence type="ECO:0000259" key="14">
    <source>
        <dbReference type="PROSITE" id="PS50819"/>
    </source>
</evidence>
<comment type="similarity">
    <text evidence="4">Belongs to the type II topoisomerase family.</text>
</comment>
<evidence type="ECO:0000256" key="11">
    <source>
        <dbReference type="ARBA" id="ARBA00023125"/>
    </source>
</evidence>
<keyword evidence="7" id="KW-0547">Nucleotide-binding</keyword>
<dbReference type="GO" id="GO:0000712">
    <property type="term" value="P:resolution of meiotic recombination intermediates"/>
    <property type="evidence" value="ECO:0007669"/>
    <property type="project" value="TreeGrafter"/>
</dbReference>
<dbReference type="GO" id="GO:0005524">
    <property type="term" value="F:ATP binding"/>
    <property type="evidence" value="ECO:0007669"/>
    <property type="project" value="UniProtKB-KW"/>
</dbReference>
<keyword evidence="8" id="KW-0067">ATP-binding</keyword>
<evidence type="ECO:0000313" key="17">
    <source>
        <dbReference type="EMBL" id="QHT13870.1"/>
    </source>
</evidence>
<dbReference type="SUPFAM" id="SSF55874">
    <property type="entry name" value="ATPase domain of HSP90 chaperone/DNA topoisomerase II/histidine kinase"/>
    <property type="match status" value="1"/>
</dbReference>
<dbReference type="SUPFAM" id="SSF55608">
    <property type="entry name" value="Homing endonucleases"/>
    <property type="match status" value="1"/>
</dbReference>
<reference evidence="17" key="1">
    <citation type="journal article" date="2020" name="Nature">
        <title>Giant virus diversity and host interactions through global metagenomics.</title>
        <authorList>
            <person name="Schulz F."/>
            <person name="Roux S."/>
            <person name="Paez-Espino D."/>
            <person name="Jungbluth S."/>
            <person name="Walsh D.A."/>
            <person name="Denef V.J."/>
            <person name="McMahon K.D."/>
            <person name="Konstantinidis K.T."/>
            <person name="Eloe-Fadrosh E.A."/>
            <person name="Kyrpides N.C."/>
            <person name="Woyke T."/>
        </authorList>
    </citation>
    <scope>NUCLEOTIDE SEQUENCE</scope>
    <source>
        <strain evidence="17">GVMAG-M-3300023174-134</strain>
    </source>
</reference>
<evidence type="ECO:0000256" key="2">
    <source>
        <dbReference type="ARBA" id="ARBA00001913"/>
    </source>
</evidence>
<evidence type="ECO:0000256" key="4">
    <source>
        <dbReference type="ARBA" id="ARBA00011080"/>
    </source>
</evidence>
<dbReference type="Gene3D" id="1.10.268.10">
    <property type="entry name" value="Topoisomerase, domain 3"/>
    <property type="match status" value="1"/>
</dbReference>
<dbReference type="EC" id="5.6.2.2" evidence="5"/>
<dbReference type="EMBL" id="MN739577">
    <property type="protein sequence ID" value="QHT13870.1"/>
    <property type="molecule type" value="Genomic_DNA"/>
</dbReference>
<evidence type="ECO:0000256" key="6">
    <source>
        <dbReference type="ARBA" id="ARBA00022723"/>
    </source>
</evidence>
<dbReference type="PANTHER" id="PTHR10169">
    <property type="entry name" value="DNA TOPOISOMERASE/GYRASE"/>
    <property type="match status" value="1"/>
</dbReference>
<dbReference type="GO" id="GO:0005634">
    <property type="term" value="C:nucleus"/>
    <property type="evidence" value="ECO:0007669"/>
    <property type="project" value="TreeGrafter"/>
</dbReference>
<dbReference type="GO" id="GO:0004519">
    <property type="term" value="F:endonuclease activity"/>
    <property type="evidence" value="ECO:0007669"/>
    <property type="project" value="InterPro"/>
</dbReference>
<dbReference type="InterPro" id="IPR020568">
    <property type="entry name" value="Ribosomal_Su5_D2-typ_SF"/>
</dbReference>
<evidence type="ECO:0000256" key="5">
    <source>
        <dbReference type="ARBA" id="ARBA00012895"/>
    </source>
</evidence>
<dbReference type="SUPFAM" id="SSF54211">
    <property type="entry name" value="Ribosomal protein S5 domain 2-like"/>
    <property type="match status" value="1"/>
</dbReference>
<dbReference type="InterPro" id="IPR036890">
    <property type="entry name" value="HATPase_C_sf"/>
</dbReference>
<dbReference type="Pfam" id="PF00521">
    <property type="entry name" value="DNA_topoisoIV"/>
    <property type="match status" value="2"/>
</dbReference>
<dbReference type="InterPro" id="IPR006141">
    <property type="entry name" value="Intein_N"/>
</dbReference>
<dbReference type="Gene3D" id="3.30.1360.40">
    <property type="match status" value="1"/>
</dbReference>
<dbReference type="Gene3D" id="3.30.565.10">
    <property type="entry name" value="Histidine kinase-like ATPase, C-terminal domain"/>
    <property type="match status" value="1"/>
</dbReference>
<dbReference type="Gene3D" id="2.170.16.10">
    <property type="entry name" value="Hedgehog/Intein (Hint) domain"/>
    <property type="match status" value="1"/>
</dbReference>
<dbReference type="Gene3D" id="3.90.199.10">
    <property type="entry name" value="Topoisomerase II, domain 5"/>
    <property type="match status" value="2"/>
</dbReference>
<comment type="catalytic activity">
    <reaction evidence="1">
        <text>ATP-dependent breakage, passage and rejoining of double-stranded DNA.</text>
        <dbReference type="EC" id="5.6.2.2"/>
    </reaction>
</comment>
<evidence type="ECO:0000256" key="1">
    <source>
        <dbReference type="ARBA" id="ARBA00000185"/>
    </source>
</evidence>
<dbReference type="PROSITE" id="PS50819">
    <property type="entry name" value="INTEIN_ENDONUCLEASE"/>
    <property type="match status" value="1"/>
</dbReference>
<dbReference type="PRINTS" id="PR00418">
    <property type="entry name" value="TPI2FAMILY"/>
</dbReference>
<sequence length="1621" mass="185202">MSTADSKLAQQYQQKTDKQHILDNPDTYIGSVENVDANMWVYDDLTNKIVLRDIEYIPGLYKLFDEGIVNCRDHVVRMIQSNMIEKKFVTFIDTTISDDGVITLSNDGNGIDIAKHPENNLWIPEMIFGHLRTSTNYNKDEKKIVGGKNGFGFKLVLIWSEYGKIETVDHIRGLKYVQEFKRNLDEICPPVITKAAGQKPYTKVTFKPDYRRLHTQGLTQDMLALLKKRVYDIGAVTDHSIKKIKVGYNSTTVPVKNFQQYIDLYIGTKDQSKRVYEQPDERWEYAVALSPTHEFIQVSFVNGIVTNKGGKHVDYITGQIVRKLCDYIEKKKKIKVNAASIKEQIILFLRCDIENPAFDSQTKDFMNTPSAKFGSSCVVSDSFIEKVAKMGVMDVAMSLTEAKENKQAKKTDGSKTKTIRGIANFIDANYSGTVQSKDCILILCEGLSAMSGIVSGLSSNDRNTIGIYPLKGKLLNVRGTAVKKIAENKEITDIKKILGLETGKQYNTITDVHQNLRYGKVMYMTDQDLDGSHIKGLCINLFHSEWASLIKIPGFLSFMNTPILRAKKGQQVKLFYNDGEYETWKQTFGSSGPTGWTIKYFKGLGTSTSAEFKEYFANKKIVDFVYTGQTSDDTIDKVFNKERPDDRKTWLENYDKNAYLDTNRPNVQYEEFINKEMIHFSTYDCARSIPNMVDGLKTSLRKILFSAFKRKLTSEIKVAQFSGYVSEHSAYHHGEASLNGAIVNMGHNFVGSNNINLLEPNGQFGCLSPETPIIMWDSSIKKAKDIVVGDLLIGDDGTKRKVIKTTNGIDEMYEIISENGKKFEVNSQHILTLQFNNNAVIKWKESNKSWFMLYFDNKTIKNKTMNTIESSKKTTEHYNKTKLTKQEAYLEMEMFRNNIIKTYNCTNLIDIKLEDYMKLSNYNKKHLMMVNNLKCIDWDKKNVPIDPYVFGVWLGDGDHNGHGITSIDEEIVKAFALWLDTINSEMTHHENSGRKDCYHYGIRRKGSGKQMSIGDENNSSTTCAACINSKNKTNFACDFHFVKCEEVKNYGYTIDGVKRSDLNPFKELLKKHNLYKNKHIPDIYIHNDEETRLKLLAGFIDTDGTIKQNDIAPSFEISQSDRLHANLIDKLDFIAQSLGFATSITYSSNNSFTKDGLNKKMKNLRIFGNDLHRIPTLLKRKQINCEIIRKRKTMHYTTFKINPLGKGEFYGWSIDGNERFLLGNFVVTHNSRLHGGDDSASERYIFTMLNSLTRYLFPEADDTILSYLDDDGTIVEPEYYVPIIPFALINGISGIGTGFSCNIAPYNPKTIIQYLKNKLSKQSINIEFVPYYEGFKGTINKIAEQKYLIKGLYEKISDDKIRITELPVGTWTMPYTTFLESLMDGSSVDKAGKKIPPSIKDFTSVCTEVSIDFTVVFPKDKLADLENSKDANGCNGVEKLLKLFTTVSTTNMHMFDSNIKLHKYNTVEEIIEDFYNIRLSTYQKRKKYLVADMEKKLVKLSNRARYIQETLASNIDLRRKTAEQVTALLTGMKFDLYDGDFKYLVKMPMDSVTQENVANIMKEKADTEMELAELKGTTLEKMWSKELDELEKQYDIYKKKREQIQSGSISVEKKKMVIKKK</sequence>
<dbReference type="PROSITE" id="PS50817">
    <property type="entry name" value="INTEIN_N_TER"/>
    <property type="match status" value="1"/>
</dbReference>
<dbReference type="GO" id="GO:0046872">
    <property type="term" value="F:metal ion binding"/>
    <property type="evidence" value="ECO:0007669"/>
    <property type="project" value="UniProtKB-KW"/>
</dbReference>
<dbReference type="PROSITE" id="PS52040">
    <property type="entry name" value="TOPO_IIA"/>
    <property type="match status" value="1"/>
</dbReference>
<dbReference type="GO" id="GO:0006265">
    <property type="term" value="P:DNA topological change"/>
    <property type="evidence" value="ECO:0007669"/>
    <property type="project" value="InterPro"/>
</dbReference>
<keyword evidence="12" id="KW-0413">Isomerase</keyword>
<name>A0A6C0DBV7_9ZZZZ</name>
<dbReference type="InterPro" id="IPR013760">
    <property type="entry name" value="Topo_IIA-like_dom_sf"/>
</dbReference>
<organism evidence="17">
    <name type="scientific">viral metagenome</name>
    <dbReference type="NCBI Taxonomy" id="1070528"/>
    <lineage>
        <taxon>unclassified sequences</taxon>
        <taxon>metagenomes</taxon>
        <taxon>organismal metagenomes</taxon>
    </lineage>
</organism>
<evidence type="ECO:0000256" key="7">
    <source>
        <dbReference type="ARBA" id="ARBA00022741"/>
    </source>
</evidence>
<dbReference type="InterPro" id="IPR001241">
    <property type="entry name" value="Topo_IIA"/>
</dbReference>
<comment type="cofactor">
    <cofactor evidence="2">
        <name>Ca(2+)</name>
        <dbReference type="ChEBI" id="CHEBI:29108"/>
    </cofactor>
</comment>
<protein>
    <recommendedName>
        <fullName evidence="5">DNA topoisomerase (ATP-hydrolyzing)</fullName>
        <ecNumber evidence="5">5.6.2.2</ecNumber>
    </recommendedName>
</protein>
<dbReference type="InterPro" id="IPR014721">
    <property type="entry name" value="Ribsml_uS5_D2-typ_fold_subgr"/>
</dbReference>
<accession>A0A6C0DBV7</accession>
<dbReference type="InterPro" id="IPR027434">
    <property type="entry name" value="Homing_endonucl"/>
</dbReference>
<dbReference type="Gene3D" id="3.30.230.10">
    <property type="match status" value="1"/>
</dbReference>
<feature type="domain" description="Toprim" evidence="15">
    <location>
        <begin position="439"/>
        <end position="557"/>
    </location>
</feature>
<dbReference type="InterPro" id="IPR002205">
    <property type="entry name" value="Topo_IIA_dom_A"/>
</dbReference>
<keyword evidence="13" id="KW-0175">Coiled coil</keyword>
<feature type="domain" description="Topo IIA-type catalytic" evidence="16">
    <location>
        <begin position="689"/>
        <end position="1587"/>
    </location>
</feature>
<dbReference type="GO" id="GO:0000819">
    <property type="term" value="P:sister chromatid segregation"/>
    <property type="evidence" value="ECO:0007669"/>
    <property type="project" value="TreeGrafter"/>
</dbReference>
<keyword evidence="6" id="KW-0479">Metal-binding</keyword>
<dbReference type="InterPro" id="IPR013506">
    <property type="entry name" value="Topo_IIA_bsu_dom2"/>
</dbReference>
<dbReference type="InterPro" id="IPR050634">
    <property type="entry name" value="DNA_Topoisomerase_II"/>
</dbReference>
<feature type="coiled-coil region" evidence="13">
    <location>
        <begin position="1557"/>
        <end position="1607"/>
    </location>
</feature>
<evidence type="ECO:0000256" key="13">
    <source>
        <dbReference type="SAM" id="Coils"/>
    </source>
</evidence>
<dbReference type="GO" id="GO:0003918">
    <property type="term" value="F:DNA topoisomerase type II (double strand cut, ATP-hydrolyzing) activity"/>
    <property type="evidence" value="ECO:0007669"/>
    <property type="project" value="UniProtKB-EC"/>
</dbReference>
<dbReference type="FunFam" id="3.40.50.670:FF:000001">
    <property type="entry name" value="DNA topoisomerase 2"/>
    <property type="match status" value="1"/>
</dbReference>
<dbReference type="InterPro" id="IPR004042">
    <property type="entry name" value="Intein_endonuc_central"/>
</dbReference>
<dbReference type="Gene3D" id="3.30.1490.30">
    <property type="match status" value="1"/>
</dbReference>
<evidence type="ECO:0000256" key="9">
    <source>
        <dbReference type="ARBA" id="ARBA00022842"/>
    </source>
</evidence>
<dbReference type="Pfam" id="PF16898">
    <property type="entry name" value="TOPRIM_C"/>
    <property type="match status" value="1"/>
</dbReference>
<evidence type="ECO:0000256" key="12">
    <source>
        <dbReference type="ARBA" id="ARBA00023235"/>
    </source>
</evidence>
<keyword evidence="10" id="KW-0799">Topoisomerase</keyword>
<proteinExistence type="inferred from homology"/>
<dbReference type="GO" id="GO:0016539">
    <property type="term" value="P:intein-mediated protein splicing"/>
    <property type="evidence" value="ECO:0007669"/>
    <property type="project" value="InterPro"/>
</dbReference>
<dbReference type="Gene3D" id="3.10.28.10">
    <property type="entry name" value="Homing endonucleases"/>
    <property type="match status" value="1"/>
</dbReference>
<dbReference type="InterPro" id="IPR013758">
    <property type="entry name" value="Topo_IIA_A/C_ab"/>
</dbReference>
<evidence type="ECO:0000256" key="10">
    <source>
        <dbReference type="ARBA" id="ARBA00023029"/>
    </source>
</evidence>
<dbReference type="Pfam" id="PF01751">
    <property type="entry name" value="Toprim"/>
    <property type="match status" value="1"/>
</dbReference>
<feature type="domain" description="DOD-type homing endonuclease" evidence="14">
    <location>
        <begin position="949"/>
        <end position="1140"/>
    </location>
</feature>
<evidence type="ECO:0000256" key="3">
    <source>
        <dbReference type="ARBA" id="ARBA00001946"/>
    </source>
</evidence>
<dbReference type="InterPro" id="IPR001154">
    <property type="entry name" value="TopoII_euk"/>
</dbReference>
<dbReference type="SMART" id="SM00433">
    <property type="entry name" value="TOP2c"/>
    <property type="match status" value="1"/>
</dbReference>
<evidence type="ECO:0000259" key="16">
    <source>
        <dbReference type="PROSITE" id="PS52040"/>
    </source>
</evidence>
<dbReference type="SUPFAM" id="SSF56719">
    <property type="entry name" value="Type II DNA topoisomerase"/>
    <property type="match status" value="2"/>
</dbReference>
<dbReference type="PROSITE" id="PS50880">
    <property type="entry name" value="TOPRIM"/>
    <property type="match status" value="1"/>
</dbReference>
<keyword evidence="9" id="KW-0460">Magnesium</keyword>
<dbReference type="SMART" id="SM00434">
    <property type="entry name" value="TOP4c"/>
    <property type="match status" value="1"/>
</dbReference>
<dbReference type="InterPro" id="IPR013757">
    <property type="entry name" value="Topo_IIA_A_a_sf"/>
</dbReference>
<dbReference type="CDD" id="cd03481">
    <property type="entry name" value="TopoIIA_Trans_ScTopoIIA"/>
    <property type="match status" value="1"/>
</dbReference>
<dbReference type="Gene3D" id="3.40.50.670">
    <property type="match status" value="1"/>
</dbReference>
<dbReference type="InterPro" id="IPR013759">
    <property type="entry name" value="Topo_IIA_B_C"/>
</dbReference>
<dbReference type="GO" id="GO:0003677">
    <property type="term" value="F:DNA binding"/>
    <property type="evidence" value="ECO:0007669"/>
    <property type="project" value="UniProtKB-KW"/>
</dbReference>
<evidence type="ECO:0000259" key="15">
    <source>
        <dbReference type="PROSITE" id="PS50880"/>
    </source>
</evidence>
<dbReference type="InterPro" id="IPR031660">
    <property type="entry name" value="TOPRIM_C"/>
</dbReference>
<dbReference type="InterPro" id="IPR006171">
    <property type="entry name" value="TOPRIM_dom"/>
</dbReference>
<dbReference type="PRINTS" id="PR01158">
    <property type="entry name" value="TOPISMRASEII"/>
</dbReference>
<comment type="cofactor">
    <cofactor evidence="3">
        <name>Mg(2+)</name>
        <dbReference type="ChEBI" id="CHEBI:18420"/>
    </cofactor>
</comment>
<evidence type="ECO:0000256" key="8">
    <source>
        <dbReference type="ARBA" id="ARBA00022840"/>
    </source>
</evidence>